<proteinExistence type="predicted"/>
<comment type="caution">
    <text evidence="3">The sequence shown here is derived from an EMBL/GenBank/DDBJ whole genome shotgun (WGS) entry which is preliminary data.</text>
</comment>
<feature type="transmembrane region" description="Helical" evidence="2">
    <location>
        <begin position="6"/>
        <end position="27"/>
    </location>
</feature>
<keyword evidence="2" id="KW-1133">Transmembrane helix</keyword>
<sequence>MIASGLIFLFGFLAAALIALLVSPIVWRRAKRLARREFEATIPVSANEIRASYDHVRAQAAMESRRREMEAHAVREKAALERAEAGRVAVENADLRGRNRVLTETVAQNVADLKELSAALEAREQDYRKLEEELRETIHDLDLRTEEMNALSDRFRDLTGIAEDRKLSIVSLETRLEEAQDEVRSQERIGRERDNAIDRLRSQVGPRRSCRRKGDRPQARGKDHPPHRAPCRPGRAPVAARRRPDSLDDAADTVLPQATRSHDTSPDDIDRASVVAAAAPVSAEAVRRQLEEHLDLPAHPLGEDDDEEALRERISDIAARVIHLTGKAEGPDSVIERILAADDSGQTGTAESGRPTLAGRVRRLRAEESKTSGQAAE</sequence>
<name>Q1YJQ6_AURMS</name>
<dbReference type="OrthoDB" id="7826912at2"/>
<evidence type="ECO:0000313" key="3">
    <source>
        <dbReference type="EMBL" id="EAS50817.1"/>
    </source>
</evidence>
<organism evidence="3 4">
    <name type="scientific">Aurantimonas manganoxydans (strain ATCC BAA-1229 / DSM 21871 / SI85-9A1)</name>
    <dbReference type="NCBI Taxonomy" id="287752"/>
    <lineage>
        <taxon>Bacteria</taxon>
        <taxon>Pseudomonadati</taxon>
        <taxon>Pseudomonadota</taxon>
        <taxon>Alphaproteobacteria</taxon>
        <taxon>Hyphomicrobiales</taxon>
        <taxon>Aurantimonadaceae</taxon>
        <taxon>Aurantimonas</taxon>
    </lineage>
</organism>
<feature type="compositionally biased region" description="Basic and acidic residues" evidence="1">
    <location>
        <begin position="215"/>
        <end position="226"/>
    </location>
</feature>
<gene>
    <name evidence="3" type="ORF">SI859A1_00942</name>
</gene>
<keyword evidence="4" id="KW-1185">Reference proteome</keyword>
<evidence type="ECO:0000256" key="2">
    <source>
        <dbReference type="SAM" id="Phobius"/>
    </source>
</evidence>
<dbReference type="BioCyc" id="AURANTIMONAS:SI859A1_00942-MONOMER"/>
<dbReference type="AlphaFoldDB" id="Q1YJQ6"/>
<reference evidence="3 4" key="1">
    <citation type="journal article" date="2008" name="Appl. Environ. Microbiol.">
        <title>Genomic insights into Mn(II) oxidation by the marine alphaproteobacterium Aurantimonas sp. strain SI85-9A1.</title>
        <authorList>
            <person name="Dick G.J."/>
            <person name="Podell S."/>
            <person name="Johnson H.A."/>
            <person name="Rivera-Espinoza Y."/>
            <person name="Bernier-Latmani R."/>
            <person name="McCarthy J.K."/>
            <person name="Torpey J.W."/>
            <person name="Clement B.G."/>
            <person name="Gaasterland T."/>
            <person name="Tebo B.M."/>
        </authorList>
    </citation>
    <scope>NUCLEOTIDE SEQUENCE [LARGE SCALE GENOMIC DNA]</scope>
    <source>
        <strain evidence="3 4">SI85-9A1</strain>
    </source>
</reference>
<evidence type="ECO:0000313" key="4">
    <source>
        <dbReference type="Proteomes" id="UP000000321"/>
    </source>
</evidence>
<feature type="compositionally biased region" description="Basic and acidic residues" evidence="1">
    <location>
        <begin position="179"/>
        <end position="201"/>
    </location>
</feature>
<feature type="region of interest" description="Disordered" evidence="1">
    <location>
        <begin position="341"/>
        <end position="377"/>
    </location>
</feature>
<accession>Q1YJQ6</accession>
<feature type="region of interest" description="Disordered" evidence="1">
    <location>
        <begin position="179"/>
        <end position="268"/>
    </location>
</feature>
<keyword evidence="2" id="KW-0812">Transmembrane</keyword>
<dbReference type="RefSeq" id="WP_009208806.1">
    <property type="nucleotide sequence ID" value="NZ_CH672387.1"/>
</dbReference>
<keyword evidence="2" id="KW-0472">Membrane</keyword>
<dbReference type="EMBL" id="AAPJ01000002">
    <property type="protein sequence ID" value="EAS50817.1"/>
    <property type="molecule type" value="Genomic_DNA"/>
</dbReference>
<dbReference type="Proteomes" id="UP000000321">
    <property type="component" value="Unassembled WGS sequence"/>
</dbReference>
<dbReference type="HOGENOM" id="CLU_060521_1_0_5"/>
<protein>
    <submittedName>
        <fullName evidence="3">Uncharacterized protein</fullName>
    </submittedName>
</protein>
<evidence type="ECO:0000256" key="1">
    <source>
        <dbReference type="SAM" id="MobiDB-lite"/>
    </source>
</evidence>